<organism evidence="1 2">
    <name type="scientific">Teratosphaeria destructans</name>
    <dbReference type="NCBI Taxonomy" id="418781"/>
    <lineage>
        <taxon>Eukaryota</taxon>
        <taxon>Fungi</taxon>
        <taxon>Dikarya</taxon>
        <taxon>Ascomycota</taxon>
        <taxon>Pezizomycotina</taxon>
        <taxon>Dothideomycetes</taxon>
        <taxon>Dothideomycetidae</taxon>
        <taxon>Mycosphaerellales</taxon>
        <taxon>Teratosphaeriaceae</taxon>
        <taxon>Teratosphaeria</taxon>
    </lineage>
</organism>
<evidence type="ECO:0000313" key="2">
    <source>
        <dbReference type="Proteomes" id="UP001138500"/>
    </source>
</evidence>
<reference evidence="1 2" key="2">
    <citation type="journal article" date="2021" name="Curr. Genet.">
        <title>Genetic response to nitrogen starvation in the aggressive Eucalyptus foliar pathogen Teratosphaeria destructans.</title>
        <authorList>
            <person name="Havenga M."/>
            <person name="Wingfield B.D."/>
            <person name="Wingfield M.J."/>
            <person name="Dreyer L.L."/>
            <person name="Roets F."/>
            <person name="Aylward J."/>
        </authorList>
    </citation>
    <scope>NUCLEOTIDE SEQUENCE [LARGE SCALE GENOMIC DNA]</scope>
    <source>
        <strain evidence="1">CMW44962</strain>
    </source>
</reference>
<accession>A0A9W7W5I8</accession>
<protein>
    <submittedName>
        <fullName evidence="1">Uncharacterized protein</fullName>
    </submittedName>
</protein>
<dbReference type="EMBL" id="RIBY02000580">
    <property type="protein sequence ID" value="KAH9840382.1"/>
    <property type="molecule type" value="Genomic_DNA"/>
</dbReference>
<dbReference type="AlphaFoldDB" id="A0A9W7W5I8"/>
<name>A0A9W7W5I8_9PEZI</name>
<sequence>MVDVLAGDDGGDGAGVGALDALLLVSELGLLRGQASLDVVGAVVLELSVLDGEEVVVVLLLKHGGIRYRLHGGVVVVLVHLLVDGGLDVLMLLAFDGLVRHGGGDLRWGGSEMCVVGHVMERRGPDLLVDGGVMVTRLGHEVLNGGLGGLHGDEGSVCVCDGCGYRVM</sequence>
<reference evidence="1 2" key="1">
    <citation type="journal article" date="2018" name="IMA Fungus">
        <title>IMA Genome-F 10: Nine draft genome sequences of Claviceps purpurea s.lat., including C. arundinis, C. humidiphila, and C. cf. spartinae, pseudomolecules for the pitch canker pathogen Fusarium circinatum, draft genome of Davidsoniella eucalypti, Grosmannia galeiformis, Quambalaria eucalypti, and Teratosphaeria destructans.</title>
        <authorList>
            <person name="Wingfield B.D."/>
            <person name="Liu M."/>
            <person name="Nguyen H.D."/>
            <person name="Lane F.A."/>
            <person name="Morgan S.W."/>
            <person name="De Vos L."/>
            <person name="Wilken P.M."/>
            <person name="Duong T.A."/>
            <person name="Aylward J."/>
            <person name="Coetzee M.P."/>
            <person name="Dadej K."/>
            <person name="De Beer Z.W."/>
            <person name="Findlay W."/>
            <person name="Havenga M."/>
            <person name="Kolarik M."/>
            <person name="Menzies J.G."/>
            <person name="Naidoo K."/>
            <person name="Pochopski O."/>
            <person name="Shoukouhi P."/>
            <person name="Santana Q.C."/>
            <person name="Seifert K.A."/>
            <person name="Soal N."/>
            <person name="Steenkamp E.T."/>
            <person name="Tatham C.T."/>
            <person name="van der Nest M.A."/>
            <person name="Wingfield M.J."/>
        </authorList>
    </citation>
    <scope>NUCLEOTIDE SEQUENCE [LARGE SCALE GENOMIC DNA]</scope>
    <source>
        <strain evidence="1">CMW44962</strain>
    </source>
</reference>
<gene>
    <name evidence="1" type="ORF">Tdes44962_MAKER07977</name>
</gene>
<evidence type="ECO:0000313" key="1">
    <source>
        <dbReference type="EMBL" id="KAH9840382.1"/>
    </source>
</evidence>
<proteinExistence type="predicted"/>
<dbReference type="Proteomes" id="UP001138500">
    <property type="component" value="Unassembled WGS sequence"/>
</dbReference>
<comment type="caution">
    <text evidence="1">The sequence shown here is derived from an EMBL/GenBank/DDBJ whole genome shotgun (WGS) entry which is preliminary data.</text>
</comment>
<keyword evidence="2" id="KW-1185">Reference proteome</keyword>